<feature type="transmembrane region" description="Helical" evidence="2">
    <location>
        <begin position="247"/>
        <end position="267"/>
    </location>
</feature>
<feature type="transmembrane region" description="Helical" evidence="2">
    <location>
        <begin position="333"/>
        <end position="352"/>
    </location>
</feature>
<evidence type="ECO:0000259" key="3">
    <source>
        <dbReference type="Pfam" id="PF01757"/>
    </source>
</evidence>
<evidence type="ECO:0000256" key="2">
    <source>
        <dbReference type="SAM" id="Phobius"/>
    </source>
</evidence>
<feature type="transmembrane region" description="Helical" evidence="2">
    <location>
        <begin position="53"/>
        <end position="73"/>
    </location>
</feature>
<dbReference type="AlphaFoldDB" id="A0A344TZK5"/>
<feature type="transmembrane region" description="Helical" evidence="2">
    <location>
        <begin position="179"/>
        <end position="197"/>
    </location>
</feature>
<evidence type="ECO:0000313" key="5">
    <source>
        <dbReference type="Proteomes" id="UP000252004"/>
    </source>
</evidence>
<dbReference type="EMBL" id="CP030862">
    <property type="protein sequence ID" value="AXE24076.1"/>
    <property type="molecule type" value="Genomic_DNA"/>
</dbReference>
<keyword evidence="2" id="KW-0812">Transmembrane</keyword>
<feature type="transmembrane region" description="Helical" evidence="2">
    <location>
        <begin position="134"/>
        <end position="159"/>
    </location>
</feature>
<dbReference type="InterPro" id="IPR050879">
    <property type="entry name" value="Acyltransferase_3"/>
</dbReference>
<keyword evidence="4" id="KW-0012">Acyltransferase</keyword>
<feature type="transmembrane region" description="Helical" evidence="2">
    <location>
        <begin position="209"/>
        <end position="227"/>
    </location>
</feature>
<feature type="transmembrane region" description="Helical" evidence="2">
    <location>
        <begin position="279"/>
        <end position="298"/>
    </location>
</feature>
<protein>
    <submittedName>
        <fullName evidence="4">Acyltransferase</fullName>
    </submittedName>
</protein>
<evidence type="ECO:0000256" key="1">
    <source>
        <dbReference type="SAM" id="MobiDB-lite"/>
    </source>
</evidence>
<dbReference type="GO" id="GO:0009103">
    <property type="term" value="P:lipopolysaccharide biosynthetic process"/>
    <property type="evidence" value="ECO:0007669"/>
    <property type="project" value="TreeGrafter"/>
</dbReference>
<feature type="region of interest" description="Disordered" evidence="1">
    <location>
        <begin position="1"/>
        <end position="38"/>
    </location>
</feature>
<proteinExistence type="predicted"/>
<dbReference type="GO" id="GO:0016747">
    <property type="term" value="F:acyltransferase activity, transferring groups other than amino-acyl groups"/>
    <property type="evidence" value="ECO:0007669"/>
    <property type="project" value="InterPro"/>
</dbReference>
<gene>
    <name evidence="4" type="ORF">C0216_11965</name>
</gene>
<sequence>MGPCHPLRSPALQESSRMSLDERRPPGPAGPSDAAQASPHVQYRHRLPSLTGLRFPAALLVFWFHAALPVPWIRLFASESAEDAFHRLASPAGGLGVTFFFVLSGFILTWTARDADPARAFWRRRLVKIYPSHAVLWGLAMLTFAAAVTDRGQALANLLLVHGWVPDFPTNFSVNPPSWSLGVEVFCYLAFPLLIAVCRRIKPGRLMPWIAGTVAVVLLTPWFTYAFVPGGGPMVPDEDASMVQYWFAYVLPPVRVFDFLLGILLALAVRAGRWSGPGAVWSGLLLAASYPLALRVPFLYEQRAVFLIPVACLIAAVARADARRGFTPFRNRFTVWLGKISFGFYLVHYPVLAVSRYLLGDRLFPVPEAVGLLLGQLVVSVLLAWALYAAVERPAVRRWARSRSGPRAAPA</sequence>
<dbReference type="KEGG" id="sgz:C0216_11965"/>
<keyword evidence="4" id="KW-0808">Transferase</keyword>
<dbReference type="GO" id="GO:0016020">
    <property type="term" value="C:membrane"/>
    <property type="evidence" value="ECO:0007669"/>
    <property type="project" value="TreeGrafter"/>
</dbReference>
<feature type="transmembrane region" description="Helical" evidence="2">
    <location>
        <begin position="372"/>
        <end position="391"/>
    </location>
</feature>
<feature type="transmembrane region" description="Helical" evidence="2">
    <location>
        <begin position="304"/>
        <end position="321"/>
    </location>
</feature>
<dbReference type="PANTHER" id="PTHR23028:SF53">
    <property type="entry name" value="ACYL_TRANSF_3 DOMAIN-CONTAINING PROTEIN"/>
    <property type="match status" value="1"/>
</dbReference>
<evidence type="ECO:0000313" key="4">
    <source>
        <dbReference type="EMBL" id="AXE24076.1"/>
    </source>
</evidence>
<organism evidence="4 5">
    <name type="scientific">Streptomyces globosus</name>
    <dbReference type="NCBI Taxonomy" id="68209"/>
    <lineage>
        <taxon>Bacteria</taxon>
        <taxon>Bacillati</taxon>
        <taxon>Actinomycetota</taxon>
        <taxon>Actinomycetes</taxon>
        <taxon>Kitasatosporales</taxon>
        <taxon>Streptomycetaceae</taxon>
        <taxon>Streptomyces</taxon>
    </lineage>
</organism>
<name>A0A344TZK5_9ACTN</name>
<dbReference type="Pfam" id="PF01757">
    <property type="entry name" value="Acyl_transf_3"/>
    <property type="match status" value="1"/>
</dbReference>
<keyword evidence="2" id="KW-0472">Membrane</keyword>
<dbReference type="InterPro" id="IPR002656">
    <property type="entry name" value="Acyl_transf_3_dom"/>
</dbReference>
<keyword evidence="2" id="KW-1133">Transmembrane helix</keyword>
<reference evidence="4 5" key="1">
    <citation type="submission" date="2018-01" db="EMBL/GenBank/DDBJ databases">
        <title>Draft genome Sequence of streptomyces globosus LZH-48.</title>
        <authorList>
            <person name="Ran K."/>
            <person name="Li Z."/>
            <person name="Wei S."/>
            <person name="Dong R."/>
        </authorList>
    </citation>
    <scope>NUCLEOTIDE SEQUENCE [LARGE SCALE GENOMIC DNA]</scope>
    <source>
        <strain evidence="4 5">LZH-48</strain>
    </source>
</reference>
<feature type="domain" description="Acyltransferase 3" evidence="3">
    <location>
        <begin position="49"/>
        <end position="385"/>
    </location>
</feature>
<dbReference type="PANTHER" id="PTHR23028">
    <property type="entry name" value="ACETYLTRANSFERASE"/>
    <property type="match status" value="1"/>
</dbReference>
<keyword evidence="5" id="KW-1185">Reference proteome</keyword>
<feature type="transmembrane region" description="Helical" evidence="2">
    <location>
        <begin position="93"/>
        <end position="113"/>
    </location>
</feature>
<accession>A0A344TZK5</accession>
<dbReference type="OrthoDB" id="9796461at2"/>
<dbReference type="Proteomes" id="UP000252004">
    <property type="component" value="Chromosome"/>
</dbReference>